<gene>
    <name evidence="1" type="ORF">LCGC14_1858660</name>
</gene>
<evidence type="ECO:0000313" key="1">
    <source>
        <dbReference type="EMBL" id="KKL95043.1"/>
    </source>
</evidence>
<feature type="non-terminal residue" evidence="1">
    <location>
        <position position="1"/>
    </location>
</feature>
<organism evidence="1">
    <name type="scientific">marine sediment metagenome</name>
    <dbReference type="NCBI Taxonomy" id="412755"/>
    <lineage>
        <taxon>unclassified sequences</taxon>
        <taxon>metagenomes</taxon>
        <taxon>ecological metagenomes</taxon>
    </lineage>
</organism>
<dbReference type="EMBL" id="LAZR01018781">
    <property type="protein sequence ID" value="KKL95043.1"/>
    <property type="molecule type" value="Genomic_DNA"/>
</dbReference>
<reference evidence="1" key="1">
    <citation type="journal article" date="2015" name="Nature">
        <title>Complex archaea that bridge the gap between prokaryotes and eukaryotes.</title>
        <authorList>
            <person name="Spang A."/>
            <person name="Saw J.H."/>
            <person name="Jorgensen S.L."/>
            <person name="Zaremba-Niedzwiedzka K."/>
            <person name="Martijn J."/>
            <person name="Lind A.E."/>
            <person name="van Eijk R."/>
            <person name="Schleper C."/>
            <person name="Guy L."/>
            <person name="Ettema T.J."/>
        </authorList>
    </citation>
    <scope>NUCLEOTIDE SEQUENCE</scope>
</reference>
<name>A0A0F9G8G5_9ZZZZ</name>
<protein>
    <submittedName>
        <fullName evidence="1">Uncharacterized protein</fullName>
    </submittedName>
</protein>
<proteinExistence type="predicted"/>
<sequence length="60" mass="7023">WPLPRRSSVLWPVESSMKPKRLHEPYAALVAKYGKPKAQKIALEAIRRKHPPKRERIVIN</sequence>
<dbReference type="AlphaFoldDB" id="A0A0F9G8G5"/>
<comment type="caution">
    <text evidence="1">The sequence shown here is derived from an EMBL/GenBank/DDBJ whole genome shotgun (WGS) entry which is preliminary data.</text>
</comment>
<accession>A0A0F9G8G5</accession>